<dbReference type="RefSeq" id="WP_124903813.1">
    <property type="nucleotide sequence ID" value="NZ_RQJP01000001.1"/>
</dbReference>
<accession>A0A3P1CVL7</accession>
<keyword evidence="2" id="KW-1185">Reference proteome</keyword>
<dbReference type="EMBL" id="RQJP01000001">
    <property type="protein sequence ID" value="RRB17319.1"/>
    <property type="molecule type" value="Genomic_DNA"/>
</dbReference>
<sequence length="78" mass="8625">MAKLSVRSTFGSAMGLLDLDKIIIKRTILGIRCHSCGGNLVLVAKRSLAGRFIKLVTLGAVNPKNYVCEQCRKRYMLL</sequence>
<reference evidence="1 2" key="1">
    <citation type="submission" date="2018-11" db="EMBL/GenBank/DDBJ databases">
        <authorList>
            <person name="Zhou Z."/>
            <person name="Wang G."/>
        </authorList>
    </citation>
    <scope>NUCLEOTIDE SEQUENCE [LARGE SCALE GENOMIC DNA]</scope>
    <source>
        <strain evidence="1 2">KCTC42998</strain>
    </source>
</reference>
<dbReference type="Proteomes" id="UP000274271">
    <property type="component" value="Unassembled WGS sequence"/>
</dbReference>
<comment type="caution">
    <text evidence="1">The sequence shown here is derived from an EMBL/GenBank/DDBJ whole genome shotgun (WGS) entry which is preliminary data.</text>
</comment>
<dbReference type="OrthoDB" id="964722at2"/>
<gene>
    <name evidence="1" type="ORF">EHT87_03275</name>
</gene>
<evidence type="ECO:0000313" key="2">
    <source>
        <dbReference type="Proteomes" id="UP000274271"/>
    </source>
</evidence>
<organism evidence="1 2">
    <name type="scientific">Larkinella knui</name>
    <dbReference type="NCBI Taxonomy" id="2025310"/>
    <lineage>
        <taxon>Bacteria</taxon>
        <taxon>Pseudomonadati</taxon>
        <taxon>Bacteroidota</taxon>
        <taxon>Cytophagia</taxon>
        <taxon>Cytophagales</taxon>
        <taxon>Spirosomataceae</taxon>
        <taxon>Larkinella</taxon>
    </lineage>
</organism>
<evidence type="ECO:0000313" key="1">
    <source>
        <dbReference type="EMBL" id="RRB17319.1"/>
    </source>
</evidence>
<dbReference type="AlphaFoldDB" id="A0A3P1CVL7"/>
<protein>
    <submittedName>
        <fullName evidence="1">Uncharacterized protein</fullName>
    </submittedName>
</protein>
<proteinExistence type="predicted"/>
<name>A0A3P1CVL7_9BACT</name>